<keyword evidence="3" id="KW-0547">Nucleotide-binding</keyword>
<proteinExistence type="inferred from homology"/>
<comment type="similarity">
    <text evidence="1">Belongs to the ABC transporter superfamily.</text>
</comment>
<dbReference type="SUPFAM" id="SSF52540">
    <property type="entry name" value="P-loop containing nucleoside triphosphate hydrolases"/>
    <property type="match status" value="1"/>
</dbReference>
<dbReference type="HOGENOM" id="CLU_000604_1_23_7"/>
<evidence type="ECO:0000313" key="7">
    <source>
        <dbReference type="Proteomes" id="UP000019140"/>
    </source>
</evidence>
<dbReference type="NCBIfam" id="NF008453">
    <property type="entry name" value="PRK11308.1"/>
    <property type="match status" value="1"/>
</dbReference>
<evidence type="ECO:0000313" key="6">
    <source>
        <dbReference type="EMBL" id="ETX04786.1"/>
    </source>
</evidence>
<dbReference type="PATRIC" id="fig|1429439.4.peg.4542"/>
<gene>
    <name evidence="6" type="ORF">ETSY2_26815</name>
</gene>
<dbReference type="Gene3D" id="3.40.50.300">
    <property type="entry name" value="P-loop containing nucleotide triphosphate hydrolases"/>
    <property type="match status" value="1"/>
</dbReference>
<reference evidence="6 7" key="1">
    <citation type="journal article" date="2014" name="Nature">
        <title>An environmental bacterial taxon with a large and distinct metabolic repertoire.</title>
        <authorList>
            <person name="Wilson M.C."/>
            <person name="Mori T."/>
            <person name="Ruckert C."/>
            <person name="Uria A.R."/>
            <person name="Helf M.J."/>
            <person name="Takada K."/>
            <person name="Gernert C."/>
            <person name="Steffens U.A."/>
            <person name="Heycke N."/>
            <person name="Schmitt S."/>
            <person name="Rinke C."/>
            <person name="Helfrich E.J."/>
            <person name="Brachmann A.O."/>
            <person name="Gurgui C."/>
            <person name="Wakimoto T."/>
            <person name="Kracht M."/>
            <person name="Crusemann M."/>
            <person name="Hentschel U."/>
            <person name="Abe I."/>
            <person name="Matsunaga S."/>
            <person name="Kalinowski J."/>
            <person name="Takeyama H."/>
            <person name="Piel J."/>
        </authorList>
    </citation>
    <scope>NUCLEOTIDE SEQUENCE [LARGE SCALE GENOMIC DNA]</scope>
    <source>
        <strain evidence="7">TSY2</strain>
    </source>
</reference>
<evidence type="ECO:0000256" key="1">
    <source>
        <dbReference type="ARBA" id="ARBA00005417"/>
    </source>
</evidence>
<dbReference type="FunFam" id="3.40.50.300:FF:000016">
    <property type="entry name" value="Oligopeptide ABC transporter ATP-binding component"/>
    <property type="match status" value="1"/>
</dbReference>
<comment type="caution">
    <text evidence="6">The sequence shown here is derived from an EMBL/GenBank/DDBJ whole genome shotgun (WGS) entry which is preliminary data.</text>
</comment>
<dbReference type="Pfam" id="PF08352">
    <property type="entry name" value="oligo_HPY"/>
    <property type="match status" value="1"/>
</dbReference>
<dbReference type="GO" id="GO:0016887">
    <property type="term" value="F:ATP hydrolysis activity"/>
    <property type="evidence" value="ECO:0007669"/>
    <property type="project" value="InterPro"/>
</dbReference>
<protein>
    <submittedName>
        <fullName evidence="6">Peptide ABC transporter substrate-binding protein</fullName>
    </submittedName>
</protein>
<dbReference type="InterPro" id="IPR003439">
    <property type="entry name" value="ABC_transporter-like_ATP-bd"/>
</dbReference>
<dbReference type="PANTHER" id="PTHR43776">
    <property type="entry name" value="TRANSPORT ATP-BINDING PROTEIN"/>
    <property type="match status" value="1"/>
</dbReference>
<evidence type="ECO:0000256" key="3">
    <source>
        <dbReference type="ARBA" id="ARBA00022741"/>
    </source>
</evidence>
<feature type="domain" description="ABC transporter" evidence="5">
    <location>
        <begin position="7"/>
        <end position="258"/>
    </location>
</feature>
<dbReference type="EMBL" id="AZHX01001124">
    <property type="protein sequence ID" value="ETX04786.1"/>
    <property type="molecule type" value="Genomic_DNA"/>
</dbReference>
<dbReference type="NCBIfam" id="TIGR01727">
    <property type="entry name" value="oligo_HPY"/>
    <property type="match status" value="1"/>
</dbReference>
<keyword evidence="4" id="KW-0067">ATP-binding</keyword>
<dbReference type="CDD" id="cd03257">
    <property type="entry name" value="ABC_NikE_OppD_transporters"/>
    <property type="match status" value="1"/>
</dbReference>
<dbReference type="PROSITE" id="PS00211">
    <property type="entry name" value="ABC_TRANSPORTER_1"/>
    <property type="match status" value="1"/>
</dbReference>
<evidence type="ECO:0000259" key="5">
    <source>
        <dbReference type="PROSITE" id="PS50893"/>
    </source>
</evidence>
<evidence type="ECO:0000256" key="4">
    <source>
        <dbReference type="ARBA" id="ARBA00022840"/>
    </source>
</evidence>
<dbReference type="InterPro" id="IPR050319">
    <property type="entry name" value="ABC_transp_ATP-bind"/>
</dbReference>
<evidence type="ECO:0000256" key="2">
    <source>
        <dbReference type="ARBA" id="ARBA00022448"/>
    </source>
</evidence>
<name>W4M4E6_9BACT</name>
<dbReference type="AlphaFoldDB" id="W4M4E6"/>
<accession>W4M4E6</accession>
<dbReference type="GO" id="GO:0005524">
    <property type="term" value="F:ATP binding"/>
    <property type="evidence" value="ECO:0007669"/>
    <property type="project" value="UniProtKB-KW"/>
</dbReference>
<organism evidence="6 7">
    <name type="scientific">Candidatus Entotheonella gemina</name>
    <dbReference type="NCBI Taxonomy" id="1429439"/>
    <lineage>
        <taxon>Bacteria</taxon>
        <taxon>Pseudomonadati</taxon>
        <taxon>Nitrospinota/Tectimicrobiota group</taxon>
        <taxon>Candidatus Tectimicrobiota</taxon>
        <taxon>Candidatus Entotheonellia</taxon>
        <taxon>Candidatus Entotheonellales</taxon>
        <taxon>Candidatus Entotheonellaceae</taxon>
        <taxon>Candidatus Entotheonella</taxon>
    </lineage>
</organism>
<dbReference type="InterPro" id="IPR003593">
    <property type="entry name" value="AAA+_ATPase"/>
</dbReference>
<dbReference type="PANTHER" id="PTHR43776:SF7">
    <property type="entry name" value="D,D-DIPEPTIDE TRANSPORT ATP-BINDING PROTEIN DDPF-RELATED"/>
    <property type="match status" value="1"/>
</dbReference>
<dbReference type="Pfam" id="PF00005">
    <property type="entry name" value="ABC_tran"/>
    <property type="match status" value="1"/>
</dbReference>
<sequence>MTTEPLVQVKDLSKYFPVTRGALVSRKIGDIKAVDRISFDIYDGETLGLVGESGCGKTTTGRVLLKLIEPSEGQIIYNDRDITPLNKKDMSPLRREMQIIFQDPYASLNPRLTVGEAIGEPLVAHRLASRAEAKERVLELLRVVGLAPFHYNRYPHEFSGGQRQRVGIARSLVMNPKFIVADEPVSALDVSIQAQIINLLQHIQADYALTFLFISHDLGVVRHLSDRVVVMYLGRLAELGATEQLFAEPKHPYTQALLSAVPSVKKRKTKQRMLLSGDVPTPFNPPQGCRFNTRCPMVMPECKEVEPAWHDAGDSHFVACHLYN</sequence>
<keyword evidence="7" id="KW-1185">Reference proteome</keyword>
<dbReference type="GO" id="GO:0015833">
    <property type="term" value="P:peptide transport"/>
    <property type="evidence" value="ECO:0007669"/>
    <property type="project" value="InterPro"/>
</dbReference>
<dbReference type="InterPro" id="IPR017871">
    <property type="entry name" value="ABC_transporter-like_CS"/>
</dbReference>
<dbReference type="InterPro" id="IPR027417">
    <property type="entry name" value="P-loop_NTPase"/>
</dbReference>
<dbReference type="PROSITE" id="PS50893">
    <property type="entry name" value="ABC_TRANSPORTER_2"/>
    <property type="match status" value="1"/>
</dbReference>
<dbReference type="Proteomes" id="UP000019140">
    <property type="component" value="Unassembled WGS sequence"/>
</dbReference>
<dbReference type="InterPro" id="IPR013563">
    <property type="entry name" value="Oligopep_ABC_C"/>
</dbReference>
<dbReference type="SMART" id="SM00382">
    <property type="entry name" value="AAA"/>
    <property type="match status" value="1"/>
</dbReference>
<dbReference type="GO" id="GO:0055085">
    <property type="term" value="P:transmembrane transport"/>
    <property type="evidence" value="ECO:0007669"/>
    <property type="project" value="UniProtKB-ARBA"/>
</dbReference>
<keyword evidence="2" id="KW-0813">Transport</keyword>